<gene>
    <name evidence="2" type="ORF">CEJ02_11270</name>
</gene>
<sequence>MKDFRNILRRELKSNVGNTVKGFVGELTEEISFHLEKRGIKSSDADDIARGVVDALRESMGGCQLYFPKLNRKDNSERDAEIFREYKRGAFVNELAIKHNVSLQTIYCAIKKARERQNDDDDDQ</sequence>
<dbReference type="SUPFAM" id="SSF46689">
    <property type="entry name" value="Homeodomain-like"/>
    <property type="match status" value="1"/>
</dbReference>
<protein>
    <recommendedName>
        <fullName evidence="1">Mor transcription activator domain-containing protein</fullName>
    </recommendedName>
</protein>
<dbReference type="AlphaFoldDB" id="A0A5V1A9I8"/>
<dbReference type="EMBL" id="AAGXGX010000006">
    <property type="protein sequence ID" value="EBS9876225.1"/>
    <property type="molecule type" value="Genomic_DNA"/>
</dbReference>
<dbReference type="Pfam" id="PF08765">
    <property type="entry name" value="Mor"/>
    <property type="match status" value="1"/>
</dbReference>
<name>A0A5V1A9I8_SALER</name>
<dbReference type="InterPro" id="IPR009057">
    <property type="entry name" value="Homeodomain-like_sf"/>
</dbReference>
<dbReference type="PANTHER" id="PTHR37812:SF1">
    <property type="entry name" value="MU-LIKE PROPHAGE FLUMU PROTEIN C"/>
    <property type="match status" value="1"/>
</dbReference>
<reference evidence="2" key="1">
    <citation type="submission" date="2018-07" db="EMBL/GenBank/DDBJ databases">
        <authorList>
            <consortium name="GenomeTrakr network: Whole genome sequencing for foodborne pathogen traceback"/>
        </authorList>
    </citation>
    <scope>NUCLEOTIDE SEQUENCE</scope>
    <source>
        <strain evidence="2">CFSAN065048</strain>
    </source>
</reference>
<evidence type="ECO:0000259" key="1">
    <source>
        <dbReference type="Pfam" id="PF08765"/>
    </source>
</evidence>
<dbReference type="PANTHER" id="PTHR37812">
    <property type="entry name" value="MU-LIKE PROPHAGE FLUMU PROTEIN C"/>
    <property type="match status" value="1"/>
</dbReference>
<accession>A0A5V1A9I8</accession>
<dbReference type="Gene3D" id="1.10.10.60">
    <property type="entry name" value="Homeodomain-like"/>
    <property type="match status" value="1"/>
</dbReference>
<comment type="caution">
    <text evidence="2">The sequence shown here is derived from an EMBL/GenBank/DDBJ whole genome shotgun (WGS) entry which is preliminary data.</text>
</comment>
<dbReference type="InterPro" id="IPR014875">
    <property type="entry name" value="Mor_transcription_activator"/>
</dbReference>
<dbReference type="InterPro" id="IPR052411">
    <property type="entry name" value="c-mor_Regulatory_Protein"/>
</dbReference>
<organism evidence="2">
    <name type="scientific">Salmonella enterica</name>
    <name type="common">Salmonella choleraesuis</name>
    <dbReference type="NCBI Taxonomy" id="28901"/>
    <lineage>
        <taxon>Bacteria</taxon>
        <taxon>Pseudomonadati</taxon>
        <taxon>Pseudomonadota</taxon>
        <taxon>Gammaproteobacteria</taxon>
        <taxon>Enterobacterales</taxon>
        <taxon>Enterobacteriaceae</taxon>
        <taxon>Salmonella</taxon>
    </lineage>
</organism>
<feature type="domain" description="Mor transcription activator" evidence="1">
    <location>
        <begin position="24"/>
        <end position="118"/>
    </location>
</feature>
<proteinExistence type="predicted"/>
<evidence type="ECO:0000313" key="2">
    <source>
        <dbReference type="EMBL" id="EBS9876225.1"/>
    </source>
</evidence>